<dbReference type="AlphaFoldDB" id="A0A7D4E0U1"/>
<dbReference type="RefSeq" id="WP_173145080.1">
    <property type="nucleotide sequence ID" value="NZ_CP053985.1"/>
</dbReference>
<accession>A0A7D4E0U1</accession>
<proteinExistence type="predicted"/>
<sequence>MKNLDALREILGFIYDGFGSSEDYGVAYFSRYKSELKKYEPKEVISLQIKTYSHDYVLEFLMGAPYVWEEFSSRDWIDLMRHLSPRPDPSRNIEPMAAYCDIVFLNRYLGIDAFSFFMNDNKVPALDKCHVESYFLIYKDLLEINELDAEDMDGIYLIGYETLTRARDEVLKEGIFAWNNPVSKTDLH</sequence>
<name>A0A7D4E0U1_9BURK</name>
<dbReference type="EMBL" id="CP053985">
    <property type="protein sequence ID" value="QKH36169.1"/>
    <property type="molecule type" value="Genomic_DNA"/>
</dbReference>
<protein>
    <submittedName>
        <fullName evidence="1">Uncharacterized protein</fullName>
    </submittedName>
</protein>
<dbReference type="KEGG" id="apes:FOC84_14910"/>
<evidence type="ECO:0000313" key="1">
    <source>
        <dbReference type="EMBL" id="QKH36169.1"/>
    </source>
</evidence>
<organism evidence="1 2">
    <name type="scientific">Achromobacter pestifer</name>
    <dbReference type="NCBI Taxonomy" id="1353889"/>
    <lineage>
        <taxon>Bacteria</taxon>
        <taxon>Pseudomonadati</taxon>
        <taxon>Pseudomonadota</taxon>
        <taxon>Betaproteobacteria</taxon>
        <taxon>Burkholderiales</taxon>
        <taxon>Alcaligenaceae</taxon>
        <taxon>Achromobacter</taxon>
    </lineage>
</organism>
<gene>
    <name evidence="1" type="ORF">FOC84_14910</name>
</gene>
<dbReference type="Proteomes" id="UP000500970">
    <property type="component" value="Chromosome"/>
</dbReference>
<evidence type="ECO:0000313" key="2">
    <source>
        <dbReference type="Proteomes" id="UP000500970"/>
    </source>
</evidence>
<keyword evidence="2" id="KW-1185">Reference proteome</keyword>
<reference evidence="1 2" key="1">
    <citation type="submission" date="2020-05" db="EMBL/GenBank/DDBJ databases">
        <title>FDA dAtabase for Regulatory Grade micrObial Sequences (FDA-ARGOS): Supporting development and validation of Infectious Disease Dx tests.</title>
        <authorList>
            <person name="Sproer C."/>
            <person name="Gronow S."/>
            <person name="Severitt S."/>
            <person name="Schroder I."/>
            <person name="Tallon L."/>
            <person name="Sadzewicz L."/>
            <person name="Zhao X."/>
            <person name="Vavikolanu K."/>
            <person name="Mehta A."/>
            <person name="Aluvathingal J."/>
            <person name="Nadendla S."/>
            <person name="Myers T."/>
            <person name="Yan Y."/>
            <person name="Sichtig H."/>
        </authorList>
    </citation>
    <scope>NUCLEOTIDE SEQUENCE [LARGE SCALE GENOMIC DNA]</scope>
    <source>
        <strain evidence="1 2">FDAARGOS_790</strain>
    </source>
</reference>